<keyword evidence="4" id="KW-1185">Reference proteome</keyword>
<organism evidence="3 4">
    <name type="scientific">Janibacter alittae</name>
    <dbReference type="NCBI Taxonomy" id="3115209"/>
    <lineage>
        <taxon>Bacteria</taxon>
        <taxon>Bacillati</taxon>
        <taxon>Actinomycetota</taxon>
        <taxon>Actinomycetes</taxon>
        <taxon>Micrococcales</taxon>
        <taxon>Intrasporangiaceae</taxon>
        <taxon>Janibacter</taxon>
    </lineage>
</organism>
<evidence type="ECO:0000313" key="3">
    <source>
        <dbReference type="EMBL" id="WXB75792.1"/>
    </source>
</evidence>
<sequence>MGRFLASYLAGIIVIVGGWLGWTSADRVDEAVSASADLVVPGPSGDARAQGRVAPRADSDSSRALSIGGTEPSPPCGIRTPSSASGMNRVMARLDDQPMLRGGDHGGSVQLADGRRMFFYGDTVRDPTTVSPFMVRNSALVLDRGCLRPMDGQDGDAVIPDDSDNTGYWPMSMRAVEVPGGTRVRVITNRVQAVGPLEGDTLPDSPDAFRTLGSSMATFEVPTDRTPRFVGQTPLTPDTTDPRVPAWGAAMWEHDGTLYVFGTASNETKTTAGWSLHVARTSPDELADPDAWEYWDGNRWIPDAAGAARTDSSPLIPAEMGVSHVLSVFERAGSWYAVSKEGDFHGTSLAVWKAPEVTGPWTKHLVRPLKNSAGLRRYTPLAHPHFTLPSGRLLISWSEAPTDAGLYYTNPELYRSMFDEIRLP</sequence>
<dbReference type="Proteomes" id="UP001382727">
    <property type="component" value="Chromosome"/>
</dbReference>
<dbReference type="RefSeq" id="WP_338748563.1">
    <property type="nucleotide sequence ID" value="NZ_CP144913.1"/>
</dbReference>
<dbReference type="SUPFAM" id="SSF75005">
    <property type="entry name" value="Arabinanase/levansucrase/invertase"/>
    <property type="match status" value="1"/>
</dbReference>
<dbReference type="InterPro" id="IPR023296">
    <property type="entry name" value="Glyco_hydro_beta-prop_sf"/>
</dbReference>
<name>A0ABZ2MFH2_9MICO</name>
<gene>
    <name evidence="3" type="ORF">V1351_12650</name>
</gene>
<feature type="region of interest" description="Disordered" evidence="1">
    <location>
        <begin position="39"/>
        <end position="85"/>
    </location>
</feature>
<protein>
    <submittedName>
        <fullName evidence="3">DUF4185 domain-containing protein</fullName>
    </submittedName>
</protein>
<evidence type="ECO:0000256" key="1">
    <source>
        <dbReference type="SAM" id="MobiDB-lite"/>
    </source>
</evidence>
<dbReference type="EMBL" id="CP144913">
    <property type="protein sequence ID" value="WXB75792.1"/>
    <property type="molecule type" value="Genomic_DNA"/>
</dbReference>
<dbReference type="Pfam" id="PF13810">
    <property type="entry name" value="DUF4185"/>
    <property type="match status" value="1"/>
</dbReference>
<feature type="domain" description="DUF4185" evidence="2">
    <location>
        <begin position="249"/>
        <end position="389"/>
    </location>
</feature>
<reference evidence="3 4" key="1">
    <citation type="submission" date="2024-02" db="EMBL/GenBank/DDBJ databases">
        <title>Janibacter sp. nov., isolated from gut of marine sandworm.</title>
        <authorList>
            <person name="Kim B."/>
            <person name="Jun M.O."/>
            <person name="Shin N.-R."/>
        </authorList>
    </citation>
    <scope>NUCLEOTIDE SEQUENCE [LARGE SCALE GENOMIC DNA]</scope>
    <source>
        <strain evidence="3 4">A1S7</strain>
    </source>
</reference>
<evidence type="ECO:0000259" key="2">
    <source>
        <dbReference type="Pfam" id="PF13810"/>
    </source>
</evidence>
<proteinExistence type="predicted"/>
<accession>A0ABZ2MFH2</accession>
<evidence type="ECO:0000313" key="4">
    <source>
        <dbReference type="Proteomes" id="UP001382727"/>
    </source>
</evidence>
<dbReference type="InterPro" id="IPR025442">
    <property type="entry name" value="DUF4185"/>
</dbReference>